<dbReference type="FunFam" id="3.10.20.90:FF:000278">
    <property type="entry name" value="serine-rich adhesin for platelets"/>
    <property type="match status" value="1"/>
</dbReference>
<dbReference type="PROSITE" id="PS50951">
    <property type="entry name" value="SARAH"/>
    <property type="match status" value="1"/>
</dbReference>
<feature type="compositionally biased region" description="Basic residues" evidence="1">
    <location>
        <begin position="170"/>
        <end position="181"/>
    </location>
</feature>
<dbReference type="InterPro" id="IPR000159">
    <property type="entry name" value="RA_dom"/>
</dbReference>
<dbReference type="AlphaFoldDB" id="Q17A92"/>
<accession>Q17A92</accession>
<dbReference type="InterPro" id="IPR029071">
    <property type="entry name" value="Ubiquitin-like_domsf"/>
</dbReference>
<dbReference type="PROSITE" id="PS50200">
    <property type="entry name" value="RA"/>
    <property type="match status" value="1"/>
</dbReference>
<sequence>MHTLIGVPRVNSFHVENDDTLKHPKNSKFSSPAKSHLQNGGSNGRTKISYQRHQSESPSVTSPGTDTDTWTGDRGLLRSKSQGNNYSGNSFMDSDDEGTETLKPSDRPQTSIHIKMDCYDELDQNGEVISPTDESITTASFTTTTATTTTTTTDDGVVLRKPPKTGSTAIKRRSGNRRSRTKLKRRCSINGHFYNRETSFFTPPHGSLMNVWVTSLVNTQEVINLLLEKYKVESRAENFALFVIKDNGEQKKLKDDDYPLVARIILGPHEDIAKLFLMDGQQTPEISSEVAQFLNLSIPECRAILERYHEEEQRELIRIRTKYAELRRRIVQRMESLKVRL</sequence>
<evidence type="ECO:0000256" key="1">
    <source>
        <dbReference type="SAM" id="MobiDB-lite"/>
    </source>
</evidence>
<dbReference type="Gene3D" id="3.10.20.90">
    <property type="entry name" value="Phosphatidylinositol 3-kinase Catalytic Subunit, Chain A, domain 1"/>
    <property type="match status" value="1"/>
</dbReference>
<dbReference type="CDD" id="cd01784">
    <property type="entry name" value="RA_RASSF2_like"/>
    <property type="match status" value="1"/>
</dbReference>
<dbReference type="PANTHER" id="PTHR22738">
    <property type="entry name" value="RASSF"/>
    <property type="match status" value="1"/>
</dbReference>
<reference evidence="4" key="1">
    <citation type="submission" date="2005-10" db="EMBL/GenBank/DDBJ databases">
        <authorList>
            <person name="Loftus B.J."/>
            <person name="Nene V.M."/>
            <person name="Hannick L.I."/>
            <person name="Bidwell S."/>
            <person name="Haas B."/>
            <person name="Amedeo P."/>
            <person name="Orvis J."/>
            <person name="Wortman J.R."/>
            <person name="White O.R."/>
            <person name="Salzberg S."/>
            <person name="Shumway M."/>
            <person name="Koo H."/>
            <person name="Zhao Y."/>
            <person name="Holmes M."/>
            <person name="Miller J."/>
            <person name="Schatz M."/>
            <person name="Pop M."/>
            <person name="Pai G."/>
            <person name="Utterback T."/>
            <person name="Rogers Y.-H."/>
            <person name="Kravitz S."/>
            <person name="Fraser C.M."/>
        </authorList>
    </citation>
    <scope>NUCLEOTIDE SEQUENCE</scope>
    <source>
        <strain evidence="4">Liverpool</strain>
    </source>
</reference>
<dbReference type="InterPro" id="IPR033614">
    <property type="entry name" value="RASSF1-6"/>
</dbReference>
<dbReference type="GO" id="GO:0007165">
    <property type="term" value="P:signal transduction"/>
    <property type="evidence" value="ECO:0007669"/>
    <property type="project" value="InterPro"/>
</dbReference>
<reference evidence="4" key="2">
    <citation type="journal article" date="2007" name="Science">
        <title>Genome sequence of Aedes aegypti, a major arbovirus vector.</title>
        <authorList>
            <person name="Nene V."/>
            <person name="Wortman J.R."/>
            <person name="Lawson D."/>
            <person name="Haas B."/>
            <person name="Kodira C."/>
            <person name="Tu Z.J."/>
            <person name="Loftus B."/>
            <person name="Xi Z."/>
            <person name="Megy K."/>
            <person name="Grabherr M."/>
            <person name="Ren Q."/>
            <person name="Zdobnov E.M."/>
            <person name="Lobo N.F."/>
            <person name="Campbell K.S."/>
            <person name="Brown S.E."/>
            <person name="Bonaldo M.F."/>
            <person name="Zhu J."/>
            <person name="Sinkins S.P."/>
            <person name="Hogenkamp D.G."/>
            <person name="Amedeo P."/>
            <person name="Arensburger P."/>
            <person name="Atkinson P.W."/>
            <person name="Bidwell S."/>
            <person name="Biedler J."/>
            <person name="Birney E."/>
            <person name="Bruggner R.V."/>
            <person name="Costas J."/>
            <person name="Coy M.R."/>
            <person name="Crabtree J."/>
            <person name="Crawford M."/>
            <person name="Debruyn B."/>
            <person name="Decaprio D."/>
            <person name="Eiglmeier K."/>
            <person name="Eisenstadt E."/>
            <person name="El-Dorry H."/>
            <person name="Gelbart W.M."/>
            <person name="Gomes S.L."/>
            <person name="Hammond M."/>
            <person name="Hannick L.I."/>
            <person name="Hogan J.R."/>
            <person name="Holmes M.H."/>
            <person name="Jaffe D."/>
            <person name="Johnston J.S."/>
            <person name="Kennedy R.C."/>
            <person name="Koo H."/>
            <person name="Kravitz S."/>
            <person name="Kriventseva E.V."/>
            <person name="Kulp D."/>
            <person name="Labutti K."/>
            <person name="Lee E."/>
            <person name="Li S."/>
            <person name="Lovin D.D."/>
            <person name="Mao C."/>
            <person name="Mauceli E."/>
            <person name="Menck C.F."/>
            <person name="Miller J.R."/>
            <person name="Montgomery P."/>
            <person name="Mori A."/>
            <person name="Nascimento A.L."/>
            <person name="Naveira H.F."/>
            <person name="Nusbaum C."/>
            <person name="O'leary S."/>
            <person name="Orvis J."/>
            <person name="Pertea M."/>
            <person name="Quesneville H."/>
            <person name="Reidenbach K.R."/>
            <person name="Rogers Y.H."/>
            <person name="Roth C.W."/>
            <person name="Schneider J.R."/>
            <person name="Schatz M."/>
            <person name="Shumway M."/>
            <person name="Stanke M."/>
            <person name="Stinson E.O."/>
            <person name="Tubio J.M."/>
            <person name="Vanzee J.P."/>
            <person name="Verjovski-Almeida S."/>
            <person name="Werner D."/>
            <person name="White O."/>
            <person name="Wyder S."/>
            <person name="Zeng Q."/>
            <person name="Zhao Q."/>
            <person name="Zhao Y."/>
            <person name="Hill C.A."/>
            <person name="Raikhel A.S."/>
            <person name="Soares M.B."/>
            <person name="Knudson D.L."/>
            <person name="Lee N.H."/>
            <person name="Galagan J."/>
            <person name="Salzberg S.L."/>
            <person name="Paulsen I.T."/>
            <person name="Dimopoulos G."/>
            <person name="Collins F.H."/>
            <person name="Birren B."/>
            <person name="Fraser-Liggett C.M."/>
            <person name="Severson D.W."/>
        </authorList>
    </citation>
    <scope>NUCLEOTIDE SEQUENCE [LARGE SCALE GENOMIC DNA]</scope>
    <source>
        <strain evidence="4">Liverpool</strain>
    </source>
</reference>
<name>Q17A92_AEDAE</name>
<evidence type="ECO:0000259" key="3">
    <source>
        <dbReference type="PROSITE" id="PS50951"/>
    </source>
</evidence>
<proteinExistence type="predicted"/>
<evidence type="ECO:0000259" key="2">
    <source>
        <dbReference type="PROSITE" id="PS50200"/>
    </source>
</evidence>
<dbReference type="SUPFAM" id="SSF54236">
    <property type="entry name" value="Ubiquitin-like"/>
    <property type="match status" value="1"/>
</dbReference>
<feature type="domain" description="SARAH" evidence="3">
    <location>
        <begin position="290"/>
        <end position="337"/>
    </location>
</feature>
<dbReference type="STRING" id="7159.Q17A92"/>
<feature type="compositionally biased region" description="Polar residues" evidence="1">
    <location>
        <begin position="79"/>
        <end position="92"/>
    </location>
</feature>
<dbReference type="PANTHER" id="PTHR22738:SF15">
    <property type="entry name" value="LD40758P"/>
    <property type="match status" value="1"/>
</dbReference>
<protein>
    <submittedName>
        <fullName evidence="4">AAEL005344-PA</fullName>
    </submittedName>
</protein>
<evidence type="ECO:0000313" key="5">
    <source>
        <dbReference type="Proteomes" id="UP000682892"/>
    </source>
</evidence>
<dbReference type="Pfam" id="PF00788">
    <property type="entry name" value="RA"/>
    <property type="match status" value="1"/>
</dbReference>
<feature type="region of interest" description="Disordered" evidence="1">
    <location>
        <begin position="161"/>
        <end position="181"/>
    </location>
</feature>
<gene>
    <name evidence="4" type="ORF">AaeL_AAEL005344</name>
</gene>
<dbReference type="Proteomes" id="UP000682892">
    <property type="component" value="Unassembled WGS sequence"/>
</dbReference>
<dbReference type="HOGENOM" id="CLU_018893_2_0_1"/>
<dbReference type="InterPro" id="IPR011524">
    <property type="entry name" value="SARAH_dom"/>
</dbReference>
<organism evidence="4 5">
    <name type="scientific">Aedes aegypti</name>
    <name type="common">Yellowfever mosquito</name>
    <name type="synonym">Culex aegypti</name>
    <dbReference type="NCBI Taxonomy" id="7159"/>
    <lineage>
        <taxon>Eukaryota</taxon>
        <taxon>Metazoa</taxon>
        <taxon>Ecdysozoa</taxon>
        <taxon>Arthropoda</taxon>
        <taxon>Hexapoda</taxon>
        <taxon>Insecta</taxon>
        <taxon>Pterygota</taxon>
        <taxon>Neoptera</taxon>
        <taxon>Endopterygota</taxon>
        <taxon>Diptera</taxon>
        <taxon>Nematocera</taxon>
        <taxon>Culicoidea</taxon>
        <taxon>Culicidae</taxon>
        <taxon>Culicinae</taxon>
        <taxon>Aedini</taxon>
        <taxon>Aedes</taxon>
        <taxon>Stegomyia</taxon>
    </lineage>
</organism>
<dbReference type="Pfam" id="PF16517">
    <property type="entry name" value="Nore1-SARAH"/>
    <property type="match status" value="1"/>
</dbReference>
<feature type="compositionally biased region" description="Low complexity" evidence="1">
    <location>
        <begin position="64"/>
        <end position="74"/>
    </location>
</feature>
<feature type="region of interest" description="Disordered" evidence="1">
    <location>
        <begin position="16"/>
        <end position="109"/>
    </location>
</feature>
<dbReference type="EMBL" id="CH477337">
    <property type="protein sequence ID" value="EAT43199.1"/>
    <property type="molecule type" value="Genomic_DNA"/>
</dbReference>
<evidence type="ECO:0000313" key="4">
    <source>
        <dbReference type="EMBL" id="EAT43199.1"/>
    </source>
</evidence>
<reference evidence="4" key="3">
    <citation type="submission" date="2012-09" db="EMBL/GenBank/DDBJ databases">
        <authorList>
            <consortium name="VectorBase"/>
        </authorList>
    </citation>
    <scope>NUCLEOTIDE SEQUENCE</scope>
    <source>
        <strain evidence="4">Liverpool</strain>
    </source>
</reference>
<dbReference type="VEuPathDB" id="VectorBase:AAEL018339"/>
<dbReference type="CDD" id="cd21886">
    <property type="entry name" value="SARAH_RASSF2-like"/>
    <property type="match status" value="1"/>
</dbReference>
<feature type="domain" description="Ras-associating" evidence="2">
    <location>
        <begin position="190"/>
        <end position="282"/>
    </location>
</feature>
<feature type="compositionally biased region" description="Polar residues" evidence="1">
    <location>
        <begin position="27"/>
        <end position="63"/>
    </location>
</feature>
<dbReference type="PhylomeDB" id="Q17A92"/>